<feature type="transmembrane region" description="Helical" evidence="2">
    <location>
        <begin position="6"/>
        <end position="25"/>
    </location>
</feature>
<gene>
    <name evidence="4" type="ORF">GH741_16815</name>
</gene>
<dbReference type="OrthoDB" id="2965306at2"/>
<sequence>MKTKRIWIWSFIFGLFAALIVYLMLYSDNTTALTGTEPVDVTETDQSEGGQDTEIESEQIEAEIGAREVVNPIVEVSEGKRAISLNVTTVHEGVSGYIAPNSQVDIVSFNKVLDEETGKENLLAELVVQNAKVLTSGTSANTEAEALNYQTVTVEVNPKEGVMLSLAAKESDGFYFMLRNPEDEGVEEEVISISRELVEETGGSAE</sequence>
<dbReference type="Proteomes" id="UP000799092">
    <property type="component" value="Unassembled WGS sequence"/>
</dbReference>
<name>A0A6A8DMQ9_9BACI</name>
<feature type="region of interest" description="Disordered" evidence="1">
    <location>
        <begin position="35"/>
        <end position="55"/>
    </location>
</feature>
<dbReference type="InterPro" id="IPR031571">
    <property type="entry name" value="RcpC_dom"/>
</dbReference>
<evidence type="ECO:0000256" key="2">
    <source>
        <dbReference type="SAM" id="Phobius"/>
    </source>
</evidence>
<dbReference type="AlphaFoldDB" id="A0A6A8DMQ9"/>
<keyword evidence="2" id="KW-1133">Transmembrane helix</keyword>
<evidence type="ECO:0000259" key="3">
    <source>
        <dbReference type="Pfam" id="PF16976"/>
    </source>
</evidence>
<feature type="domain" description="Flp pilus assembly protein RcpC/CpaB" evidence="3">
    <location>
        <begin position="76"/>
        <end position="171"/>
    </location>
</feature>
<accession>A0A6A8DMQ9</accession>
<reference evidence="4" key="1">
    <citation type="submission" date="2019-11" db="EMBL/GenBank/DDBJ databases">
        <authorList>
            <person name="Li J."/>
        </authorList>
    </citation>
    <scope>NUCLEOTIDE SEQUENCE</scope>
    <source>
        <strain evidence="4">B6B</strain>
    </source>
</reference>
<comment type="caution">
    <text evidence="4">The sequence shown here is derived from an EMBL/GenBank/DDBJ whole genome shotgun (WGS) entry which is preliminary data.</text>
</comment>
<dbReference type="RefSeq" id="WP_153737911.1">
    <property type="nucleotide sequence ID" value="NZ_WJNG01000015.1"/>
</dbReference>
<evidence type="ECO:0000313" key="5">
    <source>
        <dbReference type="Proteomes" id="UP000799092"/>
    </source>
</evidence>
<proteinExistence type="predicted"/>
<feature type="compositionally biased region" description="Acidic residues" evidence="1">
    <location>
        <begin position="40"/>
        <end position="55"/>
    </location>
</feature>
<dbReference type="Pfam" id="PF16976">
    <property type="entry name" value="RcpC"/>
    <property type="match status" value="1"/>
</dbReference>
<keyword evidence="2" id="KW-0812">Transmembrane</keyword>
<keyword evidence="2" id="KW-0472">Membrane</keyword>
<organism evidence="4 5">
    <name type="scientific">Aquibacillus halophilus</name>
    <dbReference type="NCBI Taxonomy" id="930132"/>
    <lineage>
        <taxon>Bacteria</taxon>
        <taxon>Bacillati</taxon>
        <taxon>Bacillota</taxon>
        <taxon>Bacilli</taxon>
        <taxon>Bacillales</taxon>
        <taxon>Bacillaceae</taxon>
        <taxon>Aquibacillus</taxon>
    </lineage>
</organism>
<evidence type="ECO:0000313" key="4">
    <source>
        <dbReference type="EMBL" id="MRH44307.1"/>
    </source>
</evidence>
<keyword evidence="5" id="KW-1185">Reference proteome</keyword>
<protein>
    <recommendedName>
        <fullName evidence="3">Flp pilus assembly protein RcpC/CpaB domain-containing protein</fullName>
    </recommendedName>
</protein>
<dbReference type="EMBL" id="WJNG01000015">
    <property type="protein sequence ID" value="MRH44307.1"/>
    <property type="molecule type" value="Genomic_DNA"/>
</dbReference>
<evidence type="ECO:0000256" key="1">
    <source>
        <dbReference type="SAM" id="MobiDB-lite"/>
    </source>
</evidence>